<proteinExistence type="predicted"/>
<dbReference type="InterPro" id="IPR025391">
    <property type="entry name" value="DUF4123"/>
</dbReference>
<keyword evidence="3" id="KW-1185">Reference proteome</keyword>
<organism evidence="2 3">
    <name type="scientific">Thetidibacter halocola</name>
    <dbReference type="NCBI Taxonomy" id="2827239"/>
    <lineage>
        <taxon>Bacteria</taxon>
        <taxon>Pseudomonadati</taxon>
        <taxon>Pseudomonadota</taxon>
        <taxon>Alphaproteobacteria</taxon>
        <taxon>Rhodobacterales</taxon>
        <taxon>Roseobacteraceae</taxon>
        <taxon>Thetidibacter</taxon>
    </lineage>
</organism>
<dbReference type="Pfam" id="PF13503">
    <property type="entry name" value="DUF4123"/>
    <property type="match status" value="1"/>
</dbReference>
<gene>
    <name evidence="2" type="ORF">KB874_05275</name>
</gene>
<evidence type="ECO:0000313" key="3">
    <source>
        <dbReference type="Proteomes" id="UP000681356"/>
    </source>
</evidence>
<dbReference type="RefSeq" id="WP_212535512.1">
    <property type="nucleotide sequence ID" value="NZ_JAGTUU010000002.1"/>
</dbReference>
<dbReference type="Proteomes" id="UP000681356">
    <property type="component" value="Unassembled WGS sequence"/>
</dbReference>
<dbReference type="EMBL" id="JAGTUU010000002">
    <property type="protein sequence ID" value="MBS0123538.1"/>
    <property type="molecule type" value="Genomic_DNA"/>
</dbReference>
<protein>
    <submittedName>
        <fullName evidence="2">DUF4123 domain-containing protein</fullName>
    </submittedName>
</protein>
<reference evidence="2" key="1">
    <citation type="submission" date="2021-04" db="EMBL/GenBank/DDBJ databases">
        <authorList>
            <person name="Yoon J."/>
        </authorList>
    </citation>
    <scope>NUCLEOTIDE SEQUENCE</scope>
    <source>
        <strain evidence="2">KMU-90</strain>
    </source>
</reference>
<sequence length="197" mass="22095">MDEVRVFPSAPADSAPAALAAELRRTCADKGFSPYLLVDASRSPATRFVIETMTDHALCLFDGEAFDDLAEVAPWLVPLTLDARDDVYDWFMAEGYGNDWGVFVLAGAEARKVKTTLKRSLKVVDEDGNELYFKYYRPSVFNTYLPAMEPDQASFILRGIEQVWAEDPDDPARLRRYAIREGTLRRADLGLTVEGET</sequence>
<evidence type="ECO:0000259" key="1">
    <source>
        <dbReference type="Pfam" id="PF13503"/>
    </source>
</evidence>
<name>A0A8J7WEB1_9RHOB</name>
<dbReference type="AlphaFoldDB" id="A0A8J7WEB1"/>
<comment type="caution">
    <text evidence="2">The sequence shown here is derived from an EMBL/GenBank/DDBJ whole genome shotgun (WGS) entry which is preliminary data.</text>
</comment>
<accession>A0A8J7WEB1</accession>
<evidence type="ECO:0000313" key="2">
    <source>
        <dbReference type="EMBL" id="MBS0123538.1"/>
    </source>
</evidence>
<feature type="domain" description="DUF4123" evidence="1">
    <location>
        <begin position="35"/>
        <end position="153"/>
    </location>
</feature>